<dbReference type="AlphaFoldDB" id="G3AGA5"/>
<gene>
    <name evidence="6" type="ORF">SPAPADRAFT_58457</name>
</gene>
<dbReference type="PANTHER" id="PTHR28163">
    <property type="entry name" value="PROTEIN PET117 HOMOLOG, MITOCHONDRIAL"/>
    <property type="match status" value="1"/>
</dbReference>
<dbReference type="HOGENOM" id="CLU_161486_0_0_1"/>
<evidence type="ECO:0000256" key="5">
    <source>
        <dbReference type="SAM" id="Phobius"/>
    </source>
</evidence>
<dbReference type="GO" id="GO:0005739">
    <property type="term" value="C:mitochondrion"/>
    <property type="evidence" value="ECO:0007669"/>
    <property type="project" value="UniProtKB-SubCell"/>
</dbReference>
<dbReference type="OrthoDB" id="76305at2759"/>
<protein>
    <submittedName>
        <fullName evidence="6">Uncharacterized protein</fullName>
    </submittedName>
</protein>
<dbReference type="InParanoid" id="G3AGA5"/>
<dbReference type="Pfam" id="PF15786">
    <property type="entry name" value="PET117"/>
    <property type="match status" value="1"/>
</dbReference>
<keyword evidence="7" id="KW-1185">Reference proteome</keyword>
<reference evidence="6 7" key="1">
    <citation type="journal article" date="2011" name="Proc. Natl. Acad. Sci. U.S.A.">
        <title>Comparative genomics of xylose-fermenting fungi for enhanced biofuel production.</title>
        <authorList>
            <person name="Wohlbach D.J."/>
            <person name="Kuo A."/>
            <person name="Sato T.K."/>
            <person name="Potts K.M."/>
            <person name="Salamov A.A."/>
            <person name="LaButti K.M."/>
            <person name="Sun H."/>
            <person name="Clum A."/>
            <person name="Pangilinan J.L."/>
            <person name="Lindquist E.A."/>
            <person name="Lucas S."/>
            <person name="Lapidus A."/>
            <person name="Jin M."/>
            <person name="Gunawan C."/>
            <person name="Balan V."/>
            <person name="Dale B.E."/>
            <person name="Jeffries T.W."/>
            <person name="Zinkel R."/>
            <person name="Barry K.W."/>
            <person name="Grigoriev I.V."/>
            <person name="Gasch A.P."/>
        </authorList>
    </citation>
    <scope>NUCLEOTIDE SEQUENCE [LARGE SCALE GENOMIC DNA]</scope>
    <source>
        <strain evidence="7">NRRL Y-27907 / 11-Y1</strain>
    </source>
</reference>
<dbReference type="Proteomes" id="UP000000709">
    <property type="component" value="Unassembled WGS sequence"/>
</dbReference>
<evidence type="ECO:0000256" key="2">
    <source>
        <dbReference type="ARBA" id="ARBA00008197"/>
    </source>
</evidence>
<keyword evidence="5" id="KW-0472">Membrane</keyword>
<keyword evidence="4" id="KW-0496">Mitochondrion</keyword>
<dbReference type="PANTHER" id="PTHR28163:SF1">
    <property type="entry name" value="PROTEIN PET117 HOMOLOG, MITOCHONDRIAL"/>
    <property type="match status" value="1"/>
</dbReference>
<keyword evidence="5" id="KW-0812">Transmembrane</keyword>
<keyword evidence="5" id="KW-1133">Transmembrane helix</keyword>
<comment type="similarity">
    <text evidence="2">Belongs to the PET117 family.</text>
</comment>
<evidence type="ECO:0000313" key="7">
    <source>
        <dbReference type="Proteomes" id="UP000000709"/>
    </source>
</evidence>
<proteinExistence type="inferred from homology"/>
<accession>G3AGA5</accession>
<dbReference type="RefSeq" id="XP_007372656.1">
    <property type="nucleotide sequence ID" value="XM_007372594.1"/>
</dbReference>
<evidence type="ECO:0000256" key="4">
    <source>
        <dbReference type="ARBA" id="ARBA00023128"/>
    </source>
</evidence>
<dbReference type="FunCoup" id="G3AGA5">
    <property type="interactions" value="20"/>
</dbReference>
<name>G3AGA5_SPAPN</name>
<organism evidence="7">
    <name type="scientific">Spathaspora passalidarum (strain NRRL Y-27907 / 11-Y1)</name>
    <dbReference type="NCBI Taxonomy" id="619300"/>
    <lineage>
        <taxon>Eukaryota</taxon>
        <taxon>Fungi</taxon>
        <taxon>Dikarya</taxon>
        <taxon>Ascomycota</taxon>
        <taxon>Saccharomycotina</taxon>
        <taxon>Pichiomycetes</taxon>
        <taxon>Debaryomycetaceae</taxon>
        <taxon>Spathaspora</taxon>
    </lineage>
</organism>
<dbReference type="KEGG" id="spaa:SPAPADRAFT_58457"/>
<dbReference type="EMBL" id="GL996499">
    <property type="protein sequence ID" value="EGW35244.1"/>
    <property type="molecule type" value="Genomic_DNA"/>
</dbReference>
<sequence>MSTASKVTFGLSCVFAGATFVYINYVHQLERDALRQGPIKDKARMQDKFNKKQLANEAEHREQTELREKLVKMQPLSSEIIRGEEKG</sequence>
<evidence type="ECO:0000256" key="1">
    <source>
        <dbReference type="ARBA" id="ARBA00004173"/>
    </source>
</evidence>
<dbReference type="eggNOG" id="ENOG502S49F">
    <property type="taxonomic scope" value="Eukaryota"/>
</dbReference>
<dbReference type="OMA" id="VHYVQEL"/>
<dbReference type="GO" id="GO:0033617">
    <property type="term" value="P:mitochondrial respiratory chain complex IV assembly"/>
    <property type="evidence" value="ECO:0007669"/>
    <property type="project" value="EnsemblFungi"/>
</dbReference>
<keyword evidence="3" id="KW-0809">Transit peptide</keyword>
<comment type="subcellular location">
    <subcellularLocation>
        <location evidence="1">Mitochondrion</location>
    </subcellularLocation>
</comment>
<feature type="transmembrane region" description="Helical" evidence="5">
    <location>
        <begin position="6"/>
        <end position="26"/>
    </location>
</feature>
<evidence type="ECO:0000313" key="6">
    <source>
        <dbReference type="EMBL" id="EGW35244.1"/>
    </source>
</evidence>
<evidence type="ECO:0000256" key="3">
    <source>
        <dbReference type="ARBA" id="ARBA00022946"/>
    </source>
</evidence>
<dbReference type="GeneID" id="18872456"/>
<dbReference type="InterPro" id="IPR031568">
    <property type="entry name" value="Pet117"/>
</dbReference>
<dbReference type="STRING" id="619300.G3AGA5"/>